<dbReference type="InterPro" id="IPR015943">
    <property type="entry name" value="WD40/YVTN_repeat-like_dom_sf"/>
</dbReference>
<evidence type="ECO:0000313" key="7">
    <source>
        <dbReference type="Proteomes" id="UP000054408"/>
    </source>
</evidence>
<dbReference type="PROSITE" id="PS50082">
    <property type="entry name" value="WD_REPEATS_2"/>
    <property type="match status" value="2"/>
</dbReference>
<keyword evidence="1 3" id="KW-0853">WD repeat</keyword>
<accession>A0A0L0DGJ3</accession>
<dbReference type="InterPro" id="IPR000719">
    <property type="entry name" value="Prot_kinase_dom"/>
</dbReference>
<dbReference type="STRING" id="461836.A0A0L0DGJ3"/>
<evidence type="ECO:0000259" key="5">
    <source>
        <dbReference type="PROSITE" id="PS50011"/>
    </source>
</evidence>
<dbReference type="SUPFAM" id="SSF50998">
    <property type="entry name" value="Quinoprotein alcohol dehydrogenase-like"/>
    <property type="match status" value="2"/>
</dbReference>
<proteinExistence type="predicted"/>
<dbReference type="InterPro" id="IPR011047">
    <property type="entry name" value="Quinoprotein_ADH-like_sf"/>
</dbReference>
<dbReference type="Pfam" id="PF07714">
    <property type="entry name" value="PK_Tyr_Ser-Thr"/>
    <property type="match status" value="1"/>
</dbReference>
<dbReference type="Proteomes" id="UP000054408">
    <property type="component" value="Unassembled WGS sequence"/>
</dbReference>
<reference evidence="6 7" key="1">
    <citation type="submission" date="2010-05" db="EMBL/GenBank/DDBJ databases">
        <title>The Genome Sequence of Thecamonas trahens ATCC 50062.</title>
        <authorList>
            <consortium name="The Broad Institute Genome Sequencing Platform"/>
            <person name="Russ C."/>
            <person name="Cuomo C."/>
            <person name="Shea T."/>
            <person name="Young S.K."/>
            <person name="Zeng Q."/>
            <person name="Koehrsen M."/>
            <person name="Haas B."/>
            <person name="Borodovsky M."/>
            <person name="Guigo R."/>
            <person name="Alvarado L."/>
            <person name="Berlin A."/>
            <person name="Bochicchio J."/>
            <person name="Borenstein D."/>
            <person name="Chapman S."/>
            <person name="Chen Z."/>
            <person name="Freedman E."/>
            <person name="Gellesch M."/>
            <person name="Goldberg J."/>
            <person name="Griggs A."/>
            <person name="Gujja S."/>
            <person name="Heilman E."/>
            <person name="Heiman D."/>
            <person name="Hepburn T."/>
            <person name="Howarth C."/>
            <person name="Jen D."/>
            <person name="Larson L."/>
            <person name="Mehta T."/>
            <person name="Park D."/>
            <person name="Pearson M."/>
            <person name="Roberts A."/>
            <person name="Saif S."/>
            <person name="Shenoy N."/>
            <person name="Sisk P."/>
            <person name="Stolte C."/>
            <person name="Sykes S."/>
            <person name="Thomson T."/>
            <person name="Walk T."/>
            <person name="White J."/>
            <person name="Yandava C."/>
            <person name="Burger G."/>
            <person name="Gray M.W."/>
            <person name="Holland P.W.H."/>
            <person name="King N."/>
            <person name="Lang F.B.F."/>
            <person name="Roger A.J."/>
            <person name="Ruiz-Trillo I."/>
            <person name="Lander E."/>
            <person name="Nusbaum C."/>
        </authorList>
    </citation>
    <scope>NUCLEOTIDE SEQUENCE [LARGE SCALE GENOMIC DNA]</scope>
    <source>
        <strain evidence="6 7">ATCC 50062</strain>
    </source>
</reference>
<dbReference type="Gene3D" id="2.130.10.10">
    <property type="entry name" value="YVTN repeat-like/Quinoprotein amine dehydrogenase"/>
    <property type="match status" value="3"/>
</dbReference>
<keyword evidence="6" id="KW-0418">Kinase</keyword>
<dbReference type="SUPFAM" id="SSF56112">
    <property type="entry name" value="Protein kinase-like (PK-like)"/>
    <property type="match status" value="2"/>
</dbReference>
<protein>
    <submittedName>
        <fullName evidence="6">Serine/threonine protein kinase</fullName>
    </submittedName>
</protein>
<keyword evidence="7" id="KW-1185">Reference proteome</keyword>
<evidence type="ECO:0000256" key="4">
    <source>
        <dbReference type="SAM" id="MobiDB-lite"/>
    </source>
</evidence>
<feature type="repeat" description="WD" evidence="3">
    <location>
        <begin position="767"/>
        <end position="790"/>
    </location>
</feature>
<dbReference type="GO" id="GO:0005524">
    <property type="term" value="F:ATP binding"/>
    <property type="evidence" value="ECO:0007669"/>
    <property type="project" value="InterPro"/>
</dbReference>
<dbReference type="InterPro" id="IPR051681">
    <property type="entry name" value="Ser/Thr_Kinases-Pseudokinases"/>
</dbReference>
<feature type="domain" description="Protein kinase" evidence="5">
    <location>
        <begin position="151"/>
        <end position="395"/>
    </location>
</feature>
<dbReference type="InterPro" id="IPR001680">
    <property type="entry name" value="WD40_rpt"/>
</dbReference>
<keyword evidence="6" id="KW-0808">Transferase</keyword>
<dbReference type="PROSITE" id="PS50294">
    <property type="entry name" value="WD_REPEATS_REGION"/>
    <property type="match status" value="1"/>
</dbReference>
<name>A0A0L0DGJ3_THETB</name>
<dbReference type="InterPro" id="IPR011009">
    <property type="entry name" value="Kinase-like_dom_sf"/>
</dbReference>
<dbReference type="PROSITE" id="PS50011">
    <property type="entry name" value="PROTEIN_KINASE_DOM"/>
    <property type="match status" value="2"/>
</dbReference>
<evidence type="ECO:0000313" key="6">
    <source>
        <dbReference type="EMBL" id="KNC51454.1"/>
    </source>
</evidence>
<organism evidence="6 7">
    <name type="scientific">Thecamonas trahens ATCC 50062</name>
    <dbReference type="NCBI Taxonomy" id="461836"/>
    <lineage>
        <taxon>Eukaryota</taxon>
        <taxon>Apusozoa</taxon>
        <taxon>Apusomonadida</taxon>
        <taxon>Apusomonadidae</taxon>
        <taxon>Thecamonas</taxon>
    </lineage>
</organism>
<feature type="region of interest" description="Disordered" evidence="4">
    <location>
        <begin position="111"/>
        <end position="131"/>
    </location>
</feature>
<evidence type="ECO:0000256" key="3">
    <source>
        <dbReference type="PROSITE-ProRule" id="PRU00221"/>
    </source>
</evidence>
<keyword evidence="6" id="KW-0723">Serine/threonine-protein kinase</keyword>
<dbReference type="InterPro" id="IPR036859">
    <property type="entry name" value="CAP-Gly_dom_sf"/>
</dbReference>
<dbReference type="RefSeq" id="XP_013756116.1">
    <property type="nucleotide sequence ID" value="XM_013900662.1"/>
</dbReference>
<feature type="domain" description="Protein kinase" evidence="5">
    <location>
        <begin position="894"/>
        <end position="1214"/>
    </location>
</feature>
<sequence length="1726" mass="180500">MEQLALGTTVWLAKTRGTIRYVGSLPSLRGTWLGLELTASAPPPSTADCIFPRADEPPDSLRPLAAQAVADLAAQLDLPLFVHDTPSATLYSHEAPAGIHVPLDSVDRYELLASGPTPHPSSSASSAPSSPSLSDSLSAYILPSTRARALVAFASRLGLRSSATASKGELHTSNLNNRAVATFSLDPLMLSGAVSPAQLEAQAQIRHRLASPSLLPFQGLAANSAAQWAFLLHGSAPLSLPALALADSLDAILTTLTAAAAALHYLNSLGIVHGALCFEALYASLDRTSVAVLHLAPGLNSVILPAYAYAAPEAFQRKLPLTPAADVFSFGLLVWALWAGEPPFPTSLDRTKAWNERPPLADHWPALVCSLIDECLQLVPSRRASPARILGYLALIRHAAAGSPAALLDAISHADTPSATRLLAWRPDISDPDALYRILPPLSLPAFGSLAAICVAGSRVFLASSSSPAVIALSLAATASRLRSSWQYPLTASPTAMHLLDAGTVLLVALDDGALLALHPSSGELLASRPNPPRSVIDFGTAANARVHAVGMTFSAATSTLVLGYSNGVLVLVTTSDADAATLLTRASRWRALSSPHLPELSSNALLQTCGGFLVVHRRLPFEPLLVFHLDSRILVGLVPEPVAPPAIVTALHLAAIPDLEDTFTLLVASSVGTVTPVHIVCKIEADGHTASVDVLTEDAALVTETPIGLRSLIFVPDAGIVLAGADDGSLVAWDWPTRAIRNHWFGSSPAHVIGPVHALTLTQSGLVFSAGADGTLRVWQPESGTQIYAFPALPAPLTSLYLLGSSHVLAVGHQGLGVAWSTLPLAFLASLGAAERLSPTQAIAVPPMYPDRFPPFDPALLASSQPDVLQQTLTRILVPLLVTDADMAAPTTLPLARSLASIPFAAVRLATTLHAKGFLVAGLDLPPQSDSTQLHPLADIISLASPHIVPLVAVSHVAESPDMGVGLAHLLPHQPRSLAWVWYDHMPDDRPLALSMASGALSTLSARIAALHDLASALKTVHALGAVHGAICPSMVWASPRGDGWIFRLVVPPALISSPETVAAHLTHVHAGLVTATTPEAAAEFSGPETSLELELDLAAALESRVGRDKWATLVEPQAYAPPEGLARTAAADMYAFGLLAHEVLAGLPLVSWRDPENRWLRPRHQTWWPTPLRTLVLSALAVDPQHRISASDALALLEDAAAAAAAGTHALVAAALVDHDAITVDSLAIHLPAQVGDPAPALPTKHLTLVSGIVSLTCGASRVVATLAADGSVMVWHLAPTLGNRLDAESASQLHSLRIGAPRVRNMVALVSLSSLSLPGTTSRASTPVVLASSQGNPELSGRHILLHPRNPLFVIEDAHPHGVAAFHLLALQSDTEAAISFGVSEDSVKVWSLSSLALVRGLWLPDSAGAVVDVCPGPDGVVYALAGDAELVYPIPTPSGALNGRIRSVPLAPWEANVHLVLVWLPRLGRLVGLRVAWSEATLAGPIVDLLFEDWCVNWVVYAQPSPDAFPAAPLLDQAGGAISVAVGVSVLNQLLHDELLAERGGVLDESSLSYAYSPEKAFSETASAAHARHSPWSATPLDTPWHLHPALSPATPMPTPAAVAASQGTDAAPLRGIVHVWDLLGHTPRVRLLIDAHAAALTAIVALTATATVVTASTDGTVRAWDTKTGRLLCTLLDVGDHIVPTVVVQAPTPDDHMLWIGASDGSVRVVDVVDHIGRALV</sequence>
<dbReference type="SMART" id="SM00320">
    <property type="entry name" value="WD40"/>
    <property type="match status" value="5"/>
</dbReference>
<feature type="repeat" description="WD" evidence="3">
    <location>
        <begin position="1638"/>
        <end position="1679"/>
    </location>
</feature>
<keyword evidence="2" id="KW-0677">Repeat</keyword>
<dbReference type="GeneID" id="25566521"/>
<dbReference type="SUPFAM" id="SSF74924">
    <property type="entry name" value="Cap-Gly domain"/>
    <property type="match status" value="1"/>
</dbReference>
<dbReference type="InterPro" id="IPR001245">
    <property type="entry name" value="Ser-Thr/Tyr_kinase_cat_dom"/>
</dbReference>
<dbReference type="InterPro" id="IPR019775">
    <property type="entry name" value="WD40_repeat_CS"/>
</dbReference>
<dbReference type="Gene3D" id="1.10.510.10">
    <property type="entry name" value="Transferase(Phosphotransferase) domain 1"/>
    <property type="match status" value="2"/>
</dbReference>
<evidence type="ECO:0000256" key="1">
    <source>
        <dbReference type="ARBA" id="ARBA00022574"/>
    </source>
</evidence>
<dbReference type="SMART" id="SM00220">
    <property type="entry name" value="S_TKc"/>
    <property type="match status" value="1"/>
</dbReference>
<gene>
    <name evidence="6" type="ORF">AMSG_07649</name>
</gene>
<dbReference type="PANTHER" id="PTHR44329">
    <property type="entry name" value="SERINE/THREONINE-PROTEIN KINASE TNNI3K-RELATED"/>
    <property type="match status" value="1"/>
</dbReference>
<dbReference type="PROSITE" id="PS00678">
    <property type="entry name" value="WD_REPEATS_1"/>
    <property type="match status" value="1"/>
</dbReference>
<feature type="compositionally biased region" description="Low complexity" evidence="4">
    <location>
        <begin position="113"/>
        <end position="131"/>
    </location>
</feature>
<evidence type="ECO:0000256" key="2">
    <source>
        <dbReference type="ARBA" id="ARBA00022737"/>
    </source>
</evidence>
<dbReference type="EMBL" id="GL349467">
    <property type="protein sequence ID" value="KNC51454.1"/>
    <property type="molecule type" value="Genomic_DNA"/>
</dbReference>
<dbReference type="GO" id="GO:0004674">
    <property type="term" value="F:protein serine/threonine kinase activity"/>
    <property type="evidence" value="ECO:0007669"/>
    <property type="project" value="UniProtKB-KW"/>
</dbReference>